<dbReference type="Proteomes" id="UP000734823">
    <property type="component" value="Unassembled WGS sequence"/>
</dbReference>
<evidence type="ECO:0000313" key="1">
    <source>
        <dbReference type="EMBL" id="MBC6451340.1"/>
    </source>
</evidence>
<gene>
    <name evidence="1" type="ORF">GPZ80_29695</name>
</gene>
<keyword evidence="2" id="KW-1185">Reference proteome</keyword>
<sequence length="260" mass="28515">MSSQTWGRDHFGPSPLDVVDGAFRLLSAGPDALAIDGRTVSPELPQRRVTMMELRGLIVRRQLRRTGQDAVWRELISRSRARDGQVWTLAAVGLALPGLRNIAGTLAAGYRGDSADLDAEILAGFLDALRLRVNPTWTYLAYRLIRAGFEAGRALRSQEEDYTGQIHAGLEFLVESAAPPAPWGHPDFVLVDAIGKHVISRAQAELIGRTRLENVRLGEVARQMGISYTAARLRRKRAERRLAAAILAGDVGMPMNGFRG</sequence>
<name>A0ABR7LFB9_9PSEU</name>
<reference evidence="1 2" key="1">
    <citation type="submission" date="2020-06" db="EMBL/GenBank/DDBJ databases">
        <title>Actinokineospora xiongansis sp. nov., isolated from soil of Baiyangdian.</title>
        <authorList>
            <person name="Zhang X."/>
        </authorList>
    </citation>
    <scope>NUCLEOTIDE SEQUENCE [LARGE SCALE GENOMIC DNA]</scope>
    <source>
        <strain evidence="1 2">HBU206404</strain>
    </source>
</reference>
<dbReference type="EMBL" id="JABVED010000028">
    <property type="protein sequence ID" value="MBC6451340.1"/>
    <property type="molecule type" value="Genomic_DNA"/>
</dbReference>
<protein>
    <recommendedName>
        <fullName evidence="3">Sigma-70 family RNA polymerase sigma factor</fullName>
    </recommendedName>
</protein>
<evidence type="ECO:0000313" key="2">
    <source>
        <dbReference type="Proteomes" id="UP000734823"/>
    </source>
</evidence>
<dbReference type="RefSeq" id="WP_187224417.1">
    <property type="nucleotide sequence ID" value="NZ_JABVED010000028.1"/>
</dbReference>
<proteinExistence type="predicted"/>
<evidence type="ECO:0008006" key="3">
    <source>
        <dbReference type="Google" id="ProtNLM"/>
    </source>
</evidence>
<comment type="caution">
    <text evidence="1">The sequence shown here is derived from an EMBL/GenBank/DDBJ whole genome shotgun (WGS) entry which is preliminary data.</text>
</comment>
<accession>A0ABR7LFB9</accession>
<organism evidence="1 2">
    <name type="scientific">Actinokineospora xionganensis</name>
    <dbReference type="NCBI Taxonomy" id="2684470"/>
    <lineage>
        <taxon>Bacteria</taxon>
        <taxon>Bacillati</taxon>
        <taxon>Actinomycetota</taxon>
        <taxon>Actinomycetes</taxon>
        <taxon>Pseudonocardiales</taxon>
        <taxon>Pseudonocardiaceae</taxon>
        <taxon>Actinokineospora</taxon>
    </lineage>
</organism>